<dbReference type="Proteomes" id="UP001159405">
    <property type="component" value="Unassembled WGS sequence"/>
</dbReference>
<proteinExistence type="predicted"/>
<evidence type="ECO:0000313" key="1">
    <source>
        <dbReference type="EMBL" id="CAH3140406.1"/>
    </source>
</evidence>
<gene>
    <name evidence="1" type="ORF">PLOB_00041230</name>
</gene>
<evidence type="ECO:0000313" key="2">
    <source>
        <dbReference type="Proteomes" id="UP001159405"/>
    </source>
</evidence>
<sequence length="148" mass="16559">MQPSTTMIKILRLPKKEQGQYPAFIKEKMTKLGLKRNISSSMTVPSLLSSDFSISLRNVSPSAVSKKAILWLDANAHAHQCVAESVMERVWHSTSYIYVAKVDMQKIVKDLHSCWAARFSADVYVDDFYSAECPSLADNAFATLQSIP</sequence>
<accession>A0ABN8PBM5</accession>
<organism evidence="1 2">
    <name type="scientific">Porites lobata</name>
    <dbReference type="NCBI Taxonomy" id="104759"/>
    <lineage>
        <taxon>Eukaryota</taxon>
        <taxon>Metazoa</taxon>
        <taxon>Cnidaria</taxon>
        <taxon>Anthozoa</taxon>
        <taxon>Hexacorallia</taxon>
        <taxon>Scleractinia</taxon>
        <taxon>Fungiina</taxon>
        <taxon>Poritidae</taxon>
        <taxon>Porites</taxon>
    </lineage>
</organism>
<comment type="caution">
    <text evidence="1">The sequence shown here is derived from an EMBL/GenBank/DDBJ whole genome shotgun (WGS) entry which is preliminary data.</text>
</comment>
<name>A0ABN8PBM5_9CNID</name>
<keyword evidence="2" id="KW-1185">Reference proteome</keyword>
<dbReference type="EMBL" id="CALNXK010000064">
    <property type="protein sequence ID" value="CAH3140406.1"/>
    <property type="molecule type" value="Genomic_DNA"/>
</dbReference>
<reference evidence="1 2" key="1">
    <citation type="submission" date="2022-05" db="EMBL/GenBank/DDBJ databases">
        <authorList>
            <consortium name="Genoscope - CEA"/>
            <person name="William W."/>
        </authorList>
    </citation>
    <scope>NUCLEOTIDE SEQUENCE [LARGE SCALE GENOMIC DNA]</scope>
</reference>
<protein>
    <submittedName>
        <fullName evidence="1">Uncharacterized protein</fullName>
    </submittedName>
</protein>